<accession>A0AAQ4FAE7</accession>
<evidence type="ECO:0000256" key="1">
    <source>
        <dbReference type="ARBA" id="ARBA00004123"/>
    </source>
</evidence>
<sequence length="2481" mass="272732">MLTDIFDADEVQALAETSRVKLESFIALNAKTTEELREENAQLKARCERSNFQLEAALTEHRSQTSVLEDACERSKQQAAQLASELGSCRVELEEAKTAASATKVDLELAKKNLEQATKEKLELLQAMEKRTQEIASLNERLESLQTELNSSHQQQREQAVRLEEFQLELLSAQHGERRLQQERELVQAQLEELREEAASHRQEAAQLRRDKAGLALDLQAQLDQQKEHVRSLTGQVETWRSTAREQEQRAEALALRLREAQEAQASLEAHFRHELQAQARLTDMHKATGDLTGQMVVMLIGLRRVQELSESRKARIDELVGTLEEMQALLLETKAAAEKSQEVLRETQASHEQELQKREADMEALRKELQLANNLLENKGGIMERLFPAAHVSGLASESGLSLTELLTERLEQQRALAQATREKEALQQQLHELSQELADRVPIVARHMQEYEKVASSVAALREQLTGALVEQEQRARERDEARAALAHAQRELRRYQQQAKDLSRQVCQLTQEVEDARAGNALPSSQVEEITSTDDGSSPPLTASEVISKHLVTFRNIEELQQRNVELLAVVRELSEKQEDEEKKAAEERSCELREKLDGLLAQLQELEQERSRQAALVASISRQRDMYRVLLASSGRKDIDLPEPMEDESMFEPKTASTPAVGGRHTPDKALGKSKTPSQDAKAALAELQKEFNTYKKEMAENHRMVAEQLATTQEECLQLRLEAARKQAELSHVQERLKLAQTSLEPLQQETITLRERSQHLADTLVQHQQALSTLRQELSTSQEAASRAQVLLESARAERDQLRETNARLLRDLEASRQEKGSQARILANLQTLQLNLERMDSERNAADQAKVAQLELRCESLQRQLESQAEQHSSAVAAWERQLREAQQHARAEAERARKSTDELVDAYAQLHQARQELSESKSHLARSEGSAAETAEVSSLKSLLTKSQDKIKELQAELRTMREHSEHLKAVCSQAEARLAEQDTLSSHCQQALEQAQQAKRDLEEKVSRLEQEIHELANEKARLLEEGKAKVQELEQQLAAARNELSQAQSQMADNARRDAEHVLDQDVQHSLAKQLNQVQQEISSLQQQAKGAEETLASARESWAQQEQQLQAEKDALAKRVEEVLHQNALLHQQMELLSSQVGHVVGLQQKMWLDAPAGEAAAGVGGSGGDRSAEQLQEVVHFLRREKDLVAARAEAAEAECARLTVQLEHQSSRLRQAEQELRAEHDRALARATSDAQHAELLRKVEMVQLLTESNRALRDERSELSDSKQQLEERCAALERELGPLREEARNRAAQAETLQADAAFLRTEVQRWQQRTNQLLEQSSRTDPEAFRKLAEENTSLKREAHNRGEELVAVKRQLATYRDEVADAKHRINAATEEAKTVRAELSSQLAAQQKEWHKELQAARTEAEQLKAEAEKAAVELHALRTDKEEKLKTIVQVKKIARHYRSQYEEIKASKEALEKRCTEIEEAQTRAATEGAQARSDLDASVRQLQERQTTLTQELDRAKAESVQLAAEKEQANTAASHAKGLILQARKRIADFNTKNEALTKENQSLKQNVEGLNQRIASMEQMKQESTLRESSLRSQFEGRLLRQEKEMRDTREALDRAQRQVDELTQKLNQQQQKQAKPTMVTAPVERAGGHGSGAPSEPVTANVRPLTPPPQSTVPLQRPGPSVARLTPTASIRPITQTTRVVTVAPTAPLPCTPPEVEVQSPASSAAPAPTSAPAPASLSIPTVTLVPVPLPAPVPVVQQPEVQLATVVVAPVQEASSATSDALSFPETDSGVEIVVPTSTVSITVTPSTQVAEPSSGTAADEGPSSARGASHKRPRDMDQEPSSSDTQTLGSTVARAESPLSKKLKPAMSTAEVSTQEASPLAAEAVEEGVSSSLAGPSVEEPQQSTSADDAIVVESDDEEEAIEEEQPKVEQLEGTESGMEDDYEDEEMNVTCGTGRGPGEADVPEEDMAEPESLDEAEREMDDANEIEIVDLGYEAGEDNEMEEPLAEEDVDVQQGSSSVPVEEEEELQPAPPAESSAAEVPPSLLIPPPLQQQQHRLSLLPRVRNERLPSSQSAAGFEEGDDSIVPSTPTLFVPRRTDGFAEAVGSPHVPHAGFVFGAASEGQSAPEPSGLSQLASQEGVGVDDTRMDLSHFEEGGGRSVPSTPLQISPPESRDASLFQGEASIVEEPPDEAPEEGVPPATREEEVSTAGTLAVCSPPVVLVTEAPESSEEGPSSDSSAVPIVEEPTEPEESSAKAEPAARRASPTTVVISPVPIIEVTPDEKEEEELLCSEGDGPDTAVDTGSEAQASEEPAPSAGASVATSSSGPPSQQQQQAPSQRRRIVWEEPEPTSSSAAPARPPAPSPQGTAPAVSGVQGVAPSPTHFSPPPVHASPVAGAGGPPVMAQQQQQQPRGHPMLRGRRVRLRGALPQGRRAGPQGRMRGAAGLMWSPNWRGGRSPRGSHPPRGPHPF</sequence>
<keyword evidence="12" id="KW-1185">Reference proteome</keyword>
<dbReference type="Pfam" id="PF25785">
    <property type="entry name" value="TPR"/>
    <property type="match status" value="1"/>
</dbReference>
<feature type="coiled-coil region" evidence="6">
    <location>
        <begin position="349"/>
        <end position="380"/>
    </location>
</feature>
<feature type="region of interest" description="Disordered" evidence="7">
    <location>
        <begin position="922"/>
        <end position="947"/>
    </location>
</feature>
<dbReference type="PANTHER" id="PTHR18898:SF2">
    <property type="entry name" value="NUCLEOPROTEIN TPR"/>
    <property type="match status" value="1"/>
</dbReference>
<feature type="compositionally biased region" description="Acidic residues" evidence="7">
    <location>
        <begin position="1924"/>
        <end position="1934"/>
    </location>
</feature>
<dbReference type="InterPro" id="IPR057577">
    <property type="entry name" value="Nucleoprot-TPR/MLP1_dom"/>
</dbReference>
<dbReference type="PANTHER" id="PTHR18898">
    <property type="entry name" value="NUCLEOPROTEIN TPR-RELATED"/>
    <property type="match status" value="1"/>
</dbReference>
<feature type="compositionally biased region" description="Low complexity" evidence="7">
    <location>
        <begin position="2314"/>
        <end position="2348"/>
    </location>
</feature>
<feature type="coiled-coil region" evidence="6">
    <location>
        <begin position="93"/>
        <end position="271"/>
    </location>
</feature>
<comment type="similarity">
    <text evidence="2">Belongs to the TPR family.</text>
</comment>
<feature type="region of interest" description="Disordered" evidence="7">
    <location>
        <begin position="2078"/>
        <end position="2101"/>
    </location>
</feature>
<feature type="compositionally biased region" description="Polar residues" evidence="7">
    <location>
        <begin position="1849"/>
        <end position="1860"/>
    </location>
</feature>
<feature type="region of interest" description="Disordered" evidence="7">
    <location>
        <begin position="1633"/>
        <end position="1667"/>
    </location>
</feature>
<dbReference type="GO" id="GO:0006606">
    <property type="term" value="P:protein import into nucleus"/>
    <property type="evidence" value="ECO:0007669"/>
    <property type="project" value="InterPro"/>
</dbReference>
<organism evidence="11 12">
    <name type="scientific">Amblyomma americanum</name>
    <name type="common">Lone star tick</name>
    <dbReference type="NCBI Taxonomy" id="6943"/>
    <lineage>
        <taxon>Eukaryota</taxon>
        <taxon>Metazoa</taxon>
        <taxon>Ecdysozoa</taxon>
        <taxon>Arthropoda</taxon>
        <taxon>Chelicerata</taxon>
        <taxon>Arachnida</taxon>
        <taxon>Acari</taxon>
        <taxon>Parasitiformes</taxon>
        <taxon>Ixodida</taxon>
        <taxon>Ixodoidea</taxon>
        <taxon>Ixodidae</taxon>
        <taxon>Amblyomminae</taxon>
        <taxon>Amblyomma</taxon>
    </lineage>
</organism>
<feature type="region of interest" description="Disordered" evidence="7">
    <location>
        <begin position="643"/>
        <end position="682"/>
    </location>
</feature>
<evidence type="ECO:0000259" key="8">
    <source>
        <dbReference type="Pfam" id="PF07926"/>
    </source>
</evidence>
<feature type="compositionally biased region" description="Low complexity" evidence="7">
    <location>
        <begin position="1633"/>
        <end position="1643"/>
    </location>
</feature>
<evidence type="ECO:0000313" key="12">
    <source>
        <dbReference type="Proteomes" id="UP001321473"/>
    </source>
</evidence>
<reference evidence="11 12" key="1">
    <citation type="journal article" date="2023" name="Arcadia Sci">
        <title>De novo assembly of a long-read Amblyomma americanum tick genome.</title>
        <authorList>
            <person name="Chou S."/>
            <person name="Poskanzer K.E."/>
            <person name="Rollins M."/>
            <person name="Thuy-Boun P.S."/>
        </authorList>
    </citation>
    <scope>NUCLEOTIDE SEQUENCE [LARGE SCALE GENOMIC DNA]</scope>
    <source>
        <strain evidence="11">F_SG_1</strain>
        <tissue evidence="11">Salivary glands</tissue>
    </source>
</reference>
<feature type="compositionally biased region" description="Low complexity" evidence="7">
    <location>
        <begin position="2402"/>
        <end position="2425"/>
    </location>
</feature>
<dbReference type="GO" id="GO:1901673">
    <property type="term" value="P:regulation of mitotic spindle assembly"/>
    <property type="evidence" value="ECO:0007669"/>
    <property type="project" value="TreeGrafter"/>
</dbReference>
<dbReference type="GO" id="GO:0006406">
    <property type="term" value="P:mRNA export from nucleus"/>
    <property type="evidence" value="ECO:0007669"/>
    <property type="project" value="TreeGrafter"/>
</dbReference>
<feature type="coiled-coil region" evidence="6">
    <location>
        <begin position="560"/>
        <end position="627"/>
    </location>
</feature>
<feature type="domain" description="NUA/TPR/MLP1-2-like" evidence="10">
    <location>
        <begin position="482"/>
        <end position="586"/>
    </location>
</feature>
<dbReference type="Pfam" id="PF25481">
    <property type="entry name" value="Nucleoprot-TPR"/>
    <property type="match status" value="1"/>
</dbReference>
<feature type="coiled-coil region" evidence="6">
    <location>
        <begin position="1263"/>
        <end position="1336"/>
    </location>
</feature>
<dbReference type="InterPro" id="IPR057974">
    <property type="entry name" value="NUA/TPR/MLP1-2-like_dom"/>
</dbReference>
<evidence type="ECO:0000256" key="5">
    <source>
        <dbReference type="ARBA" id="ARBA00023242"/>
    </source>
</evidence>
<evidence type="ECO:0000256" key="2">
    <source>
        <dbReference type="ARBA" id="ARBA00005274"/>
    </source>
</evidence>
<feature type="coiled-coil region" evidence="6">
    <location>
        <begin position="404"/>
        <end position="438"/>
    </location>
</feature>
<dbReference type="GO" id="GO:0034399">
    <property type="term" value="C:nuclear periphery"/>
    <property type="evidence" value="ECO:0007669"/>
    <property type="project" value="UniProtKB-ARBA"/>
</dbReference>
<evidence type="ECO:0000259" key="10">
    <source>
        <dbReference type="Pfam" id="PF25785"/>
    </source>
</evidence>
<dbReference type="InterPro" id="IPR012929">
    <property type="entry name" value="Nucleoprot-TPR/MLP1-2_dom"/>
</dbReference>
<comment type="caution">
    <text evidence="11">The sequence shown here is derived from an EMBL/GenBank/DDBJ whole genome shotgun (WGS) entry which is preliminary data.</text>
</comment>
<feature type="compositionally biased region" description="Acidic residues" evidence="7">
    <location>
        <begin position="2008"/>
        <end position="2022"/>
    </location>
</feature>
<feature type="coiled-coil region" evidence="6">
    <location>
        <begin position="474"/>
        <end position="508"/>
    </location>
</feature>
<evidence type="ECO:0000259" key="9">
    <source>
        <dbReference type="Pfam" id="PF25481"/>
    </source>
</evidence>
<feature type="compositionally biased region" description="Acidic residues" evidence="7">
    <location>
        <begin position="1948"/>
        <end position="1958"/>
    </location>
</feature>
<feature type="region of interest" description="Disordered" evidence="7">
    <location>
        <begin position="520"/>
        <end position="543"/>
    </location>
</feature>
<feature type="compositionally biased region" description="Basic and acidic residues" evidence="7">
    <location>
        <begin position="2154"/>
        <end position="2167"/>
    </location>
</feature>
<feature type="coiled-coil region" evidence="6">
    <location>
        <begin position="682"/>
        <end position="734"/>
    </location>
</feature>
<gene>
    <name evidence="11" type="ORF">V5799_009569</name>
</gene>
<feature type="compositionally biased region" description="Low complexity" evidence="7">
    <location>
        <begin position="2242"/>
        <end position="2255"/>
    </location>
</feature>
<feature type="compositionally biased region" description="Basic and acidic residues" evidence="7">
    <location>
        <begin position="922"/>
        <end position="934"/>
    </location>
</feature>
<feature type="compositionally biased region" description="Acidic residues" evidence="7">
    <location>
        <begin position="645"/>
        <end position="654"/>
    </location>
</feature>
<feature type="region of interest" description="Disordered" evidence="7">
    <location>
        <begin position="2130"/>
        <end position="2481"/>
    </location>
</feature>
<keyword evidence="5" id="KW-0539">Nucleus</keyword>
<proteinExistence type="inferred from homology"/>
<evidence type="ECO:0000256" key="6">
    <source>
        <dbReference type="SAM" id="Coils"/>
    </source>
</evidence>
<evidence type="ECO:0000256" key="7">
    <source>
        <dbReference type="SAM" id="MobiDB-lite"/>
    </source>
</evidence>
<feature type="region of interest" description="Disordered" evidence="7">
    <location>
        <begin position="1723"/>
        <end position="1742"/>
    </location>
</feature>
<dbReference type="Pfam" id="PF07926">
    <property type="entry name" value="TPR_MLP1_2"/>
    <property type="match status" value="1"/>
</dbReference>
<feature type="domain" description="Nucleoprotein TPR/MPL1" evidence="9">
    <location>
        <begin position="169"/>
        <end position="247"/>
    </location>
</feature>
<feature type="compositionally biased region" description="Basic residues" evidence="7">
    <location>
        <begin position="2426"/>
        <end position="2435"/>
    </location>
</feature>
<feature type="compositionally biased region" description="Acidic residues" evidence="7">
    <location>
        <begin position="1972"/>
        <end position="1994"/>
    </location>
</feature>
<dbReference type="GO" id="GO:0005643">
    <property type="term" value="C:nuclear pore"/>
    <property type="evidence" value="ECO:0007669"/>
    <property type="project" value="UniProtKB-ARBA"/>
</dbReference>
<feature type="compositionally biased region" description="Polar residues" evidence="7">
    <location>
        <begin position="525"/>
        <end position="543"/>
    </location>
</feature>
<keyword evidence="4 6" id="KW-0175">Coiled coil</keyword>
<feature type="compositionally biased region" description="Low complexity" evidence="7">
    <location>
        <begin position="2044"/>
        <end position="2054"/>
    </location>
</feature>
<dbReference type="GO" id="GO:0017056">
    <property type="term" value="F:structural constituent of nuclear pore"/>
    <property type="evidence" value="ECO:0007669"/>
    <property type="project" value="TreeGrafter"/>
</dbReference>
<name>A0AAQ4FAE7_AMBAM</name>
<feature type="coiled-coil region" evidence="6">
    <location>
        <begin position="1191"/>
        <end position="1239"/>
    </location>
</feature>
<feature type="compositionally biased region" description="Polar residues" evidence="7">
    <location>
        <begin position="1899"/>
        <end position="1915"/>
    </location>
</feature>
<evidence type="ECO:0000256" key="3">
    <source>
        <dbReference type="ARBA" id="ARBA00019789"/>
    </source>
</evidence>
<comment type="subcellular location">
    <subcellularLocation>
        <location evidence="1">Nucleus</location>
    </subcellularLocation>
</comment>
<dbReference type="EMBL" id="JARKHS020004887">
    <property type="protein sequence ID" value="KAK8784069.1"/>
    <property type="molecule type" value="Genomic_DNA"/>
</dbReference>
<dbReference type="Proteomes" id="UP001321473">
    <property type="component" value="Unassembled WGS sequence"/>
</dbReference>
<feature type="region of interest" description="Disordered" evidence="7">
    <location>
        <begin position="1813"/>
        <end position="1994"/>
    </location>
</feature>
<evidence type="ECO:0000313" key="11">
    <source>
        <dbReference type="EMBL" id="KAK8784069.1"/>
    </source>
</evidence>
<evidence type="ECO:0000256" key="4">
    <source>
        <dbReference type="ARBA" id="ARBA00023054"/>
    </source>
</evidence>
<feature type="region of interest" description="Disordered" evidence="7">
    <location>
        <begin position="2008"/>
        <end position="2066"/>
    </location>
</feature>
<feature type="domain" description="Nucleoprotein TPR/MLP1-2" evidence="8">
    <location>
        <begin position="1037"/>
        <end position="1148"/>
    </location>
</feature>
<protein>
    <recommendedName>
        <fullName evidence="3">Nucleoprotein TPR</fullName>
    </recommendedName>
</protein>